<name>A0ABT7UT94_9FIRM</name>
<gene>
    <name evidence="2" type="ORF">QUW08_12435</name>
</gene>
<dbReference type="EMBL" id="JAUDCL010000027">
    <property type="protein sequence ID" value="MDM8202092.1"/>
    <property type="molecule type" value="Genomic_DNA"/>
</dbReference>
<comment type="caution">
    <text evidence="2">The sequence shown here is derived from an EMBL/GenBank/DDBJ whole genome shotgun (WGS) entry which is preliminary data.</text>
</comment>
<reference evidence="2 3" key="1">
    <citation type="submission" date="2023-06" db="EMBL/GenBank/DDBJ databases">
        <title>Identification and characterization of horizontal gene transfer across gut microbiota members of farm animals based on homology search.</title>
        <authorList>
            <person name="Schwarzerova J."/>
            <person name="Nykrynova M."/>
            <person name="Jureckova K."/>
            <person name="Cejkova D."/>
            <person name="Rychlik I."/>
        </authorList>
    </citation>
    <scope>NUCLEOTIDE SEQUENCE [LARGE SCALE GENOMIC DNA]</scope>
    <source>
        <strain evidence="2 3">ET340</strain>
    </source>
</reference>
<reference evidence="3" key="2">
    <citation type="submission" date="2023-06" db="EMBL/GenBank/DDBJ databases">
        <title>Identification and characterization of horizontal gene transfer across gut microbiota members of farm animals based on homology search.</title>
        <authorList>
            <person name="Zeman M."/>
            <person name="Kubasova T."/>
            <person name="Jahodarova E."/>
            <person name="Nykrynova M."/>
            <person name="Rychlik I."/>
        </authorList>
    </citation>
    <scope>NUCLEOTIDE SEQUENCE [LARGE SCALE GENOMIC DNA]</scope>
    <source>
        <strain evidence="3">ET340</strain>
    </source>
</reference>
<evidence type="ECO:0000313" key="3">
    <source>
        <dbReference type="Proteomes" id="UP001529380"/>
    </source>
</evidence>
<accession>A0ABT7UT94</accession>
<keyword evidence="1" id="KW-0472">Membrane</keyword>
<keyword evidence="1" id="KW-0812">Transmembrane</keyword>
<evidence type="ECO:0000313" key="2">
    <source>
        <dbReference type="EMBL" id="MDM8202092.1"/>
    </source>
</evidence>
<reference evidence="2 3" key="3">
    <citation type="submission" date="2023-06" db="EMBL/GenBank/DDBJ databases">
        <authorList>
            <person name="Zeman M."/>
            <person name="Kubasova T."/>
            <person name="Jahodarova E."/>
            <person name="Nykrynova M."/>
            <person name="Rychlik I."/>
        </authorList>
    </citation>
    <scope>NUCLEOTIDE SEQUENCE [LARGE SCALE GENOMIC DNA]</scope>
    <source>
        <strain evidence="2 3">ET340</strain>
    </source>
</reference>
<feature type="transmembrane region" description="Helical" evidence="1">
    <location>
        <begin position="14"/>
        <end position="34"/>
    </location>
</feature>
<keyword evidence="3" id="KW-1185">Reference proteome</keyword>
<sequence>MDQPENRIQKHRRAMCAFVFVFMVFINCCGFPLYNLSRKWPLTIIAVNLYAVLVSAVITGQMLRRFLEKQAYGLWCW</sequence>
<dbReference type="Proteomes" id="UP001529380">
    <property type="component" value="Unassembled WGS sequence"/>
</dbReference>
<dbReference type="RefSeq" id="WP_289600479.1">
    <property type="nucleotide sequence ID" value="NZ_JAUDCL010000027.1"/>
</dbReference>
<feature type="transmembrane region" description="Helical" evidence="1">
    <location>
        <begin position="40"/>
        <end position="60"/>
    </location>
</feature>
<evidence type="ECO:0000256" key="1">
    <source>
        <dbReference type="SAM" id="Phobius"/>
    </source>
</evidence>
<keyword evidence="1" id="KW-1133">Transmembrane helix</keyword>
<proteinExistence type="predicted"/>
<organism evidence="2 3">
    <name type="scientific">Allofournierella massiliensis</name>
    <dbReference type="NCBI Taxonomy" id="1650663"/>
    <lineage>
        <taxon>Bacteria</taxon>
        <taxon>Bacillati</taxon>
        <taxon>Bacillota</taxon>
        <taxon>Clostridia</taxon>
        <taxon>Eubacteriales</taxon>
        <taxon>Oscillospiraceae</taxon>
        <taxon>Allofournierella</taxon>
    </lineage>
</organism>
<protein>
    <submittedName>
        <fullName evidence="2">Uncharacterized protein</fullName>
    </submittedName>
</protein>